<keyword evidence="6 8" id="KW-0408">Iron</keyword>
<dbReference type="GO" id="GO:0006121">
    <property type="term" value="P:mitochondrial electron transport, succinate to ubiquinone"/>
    <property type="evidence" value="ECO:0007669"/>
    <property type="project" value="TreeGrafter"/>
</dbReference>
<keyword evidence="10" id="KW-0496">Mitochondrion</keyword>
<dbReference type="PANTHER" id="PTHR10978:SF5">
    <property type="entry name" value="SUCCINATE DEHYDROGENASE CYTOCHROME B560 SUBUNIT, MITOCHONDRIAL"/>
    <property type="match status" value="1"/>
</dbReference>
<dbReference type="PANTHER" id="PTHR10978">
    <property type="entry name" value="SUCCINATE DEHYDROGENASE CYTOCHROME B560 SUBUNIT"/>
    <property type="match status" value="1"/>
</dbReference>
<evidence type="ECO:0000313" key="10">
    <source>
        <dbReference type="EMBL" id="ADW83131.1"/>
    </source>
</evidence>
<feature type="transmembrane region" description="Helical" evidence="9">
    <location>
        <begin position="77"/>
        <end position="97"/>
    </location>
</feature>
<dbReference type="EMBL" id="HQ908425">
    <property type="protein sequence ID" value="ADW83131.1"/>
    <property type="molecule type" value="Genomic_DNA"/>
</dbReference>
<dbReference type="AlphaFoldDB" id="E9P6E7"/>
<dbReference type="InterPro" id="IPR014314">
    <property type="entry name" value="Succ_DH_cytb556"/>
</dbReference>
<dbReference type="EC" id="1.3.5.1" evidence="10"/>
<dbReference type="GeneID" id="10210886"/>
<keyword evidence="10" id="KW-0560">Oxidoreductase</keyword>
<comment type="cofactor">
    <cofactor evidence="8">
        <name>heme</name>
        <dbReference type="ChEBI" id="CHEBI:30413"/>
    </cofactor>
    <text evidence="8">The heme is bound between the two transmembrane subunits.</text>
</comment>
<accession>E9P6E7</accession>
<gene>
    <name evidence="10" type="primary">sdh3</name>
</gene>
<name>E9P6E7_9EUKA</name>
<dbReference type="GO" id="GO:0006099">
    <property type="term" value="P:tricarboxylic acid cycle"/>
    <property type="evidence" value="ECO:0007669"/>
    <property type="project" value="InterPro"/>
</dbReference>
<evidence type="ECO:0000256" key="4">
    <source>
        <dbReference type="ARBA" id="ARBA00022723"/>
    </source>
</evidence>
<dbReference type="CDD" id="cd03499">
    <property type="entry name" value="SQR_TypeC_SdhC"/>
    <property type="match status" value="1"/>
</dbReference>
<dbReference type="Pfam" id="PF01127">
    <property type="entry name" value="Sdh_cyt"/>
    <property type="match status" value="1"/>
</dbReference>
<organism evidence="10">
    <name type="scientific">Glaucocystis nostochinearum</name>
    <dbReference type="NCBI Taxonomy" id="38271"/>
    <lineage>
        <taxon>Eukaryota</taxon>
        <taxon>Glaucocystophyceae</taxon>
        <taxon>Glaucocystales</taxon>
        <taxon>Glaucocystaceae</taxon>
        <taxon>Glaucocystis</taxon>
    </lineage>
</organism>
<keyword evidence="7 9" id="KW-0472">Membrane</keyword>
<evidence type="ECO:0000256" key="6">
    <source>
        <dbReference type="ARBA" id="ARBA00023004"/>
    </source>
</evidence>
<evidence type="ECO:0000256" key="3">
    <source>
        <dbReference type="ARBA" id="ARBA00022692"/>
    </source>
</evidence>
<evidence type="ECO:0000256" key="7">
    <source>
        <dbReference type="ARBA" id="ARBA00023136"/>
    </source>
</evidence>
<feature type="transmembrane region" description="Helical" evidence="9">
    <location>
        <begin position="21"/>
        <end position="42"/>
    </location>
</feature>
<keyword evidence="5 9" id="KW-1133">Transmembrane helix</keyword>
<dbReference type="GO" id="GO:0009055">
    <property type="term" value="F:electron transfer activity"/>
    <property type="evidence" value="ECO:0007669"/>
    <property type="project" value="InterPro"/>
</dbReference>
<dbReference type="PROSITE" id="PS01001">
    <property type="entry name" value="SDH_CYT_2"/>
    <property type="match status" value="1"/>
</dbReference>
<evidence type="ECO:0000256" key="8">
    <source>
        <dbReference type="PIRSR" id="PIRSR000178-1"/>
    </source>
</evidence>
<feature type="transmembrane region" description="Helical" evidence="9">
    <location>
        <begin position="109"/>
        <end position="131"/>
    </location>
</feature>
<sequence>MTFNRPISPHLSIYKIQINSLLSITNRISSLVLSSIIFSIWYNHILYNIFYTNNLYYLLIKNIFITLLYNDIFIKSFIFFIFLNFYYHIFSGIRHLYWDIGQGLKINKIILNGLFVLLIIFSWTLLEYFLFHGEYQNTYGYF</sequence>
<evidence type="ECO:0000256" key="5">
    <source>
        <dbReference type="ARBA" id="ARBA00022989"/>
    </source>
</evidence>
<dbReference type="SUPFAM" id="SSF81343">
    <property type="entry name" value="Fumarate reductase respiratory complex transmembrane subunits"/>
    <property type="match status" value="1"/>
</dbReference>
<protein>
    <submittedName>
        <fullName evidence="10">Succinate dehydrogenase subunit 3</fullName>
        <ecNumber evidence="10">1.3.5.1</ecNumber>
    </submittedName>
</protein>
<feature type="binding site" description="axial binding residue" evidence="8">
    <location>
        <position position="88"/>
    </location>
    <ligand>
        <name>heme</name>
        <dbReference type="ChEBI" id="CHEBI:30413"/>
        <note>ligand shared with second transmembrane subunit</note>
    </ligand>
    <ligandPart>
        <name>Fe</name>
        <dbReference type="ChEBI" id="CHEBI:18248"/>
    </ligandPart>
</feature>
<keyword evidence="3 9" id="KW-0812">Transmembrane</keyword>
<dbReference type="GO" id="GO:0016020">
    <property type="term" value="C:membrane"/>
    <property type="evidence" value="ECO:0007669"/>
    <property type="project" value="UniProtKB-SubCell"/>
</dbReference>
<evidence type="ECO:0000256" key="9">
    <source>
        <dbReference type="SAM" id="Phobius"/>
    </source>
</evidence>
<keyword evidence="2 8" id="KW-0349">Heme</keyword>
<dbReference type="NCBIfam" id="TIGR02970">
    <property type="entry name" value="succ_dehyd_cytB"/>
    <property type="match status" value="1"/>
</dbReference>
<geneLocation type="mitochondrion" evidence="10"/>
<proteinExistence type="predicted"/>
<reference evidence="10" key="1">
    <citation type="submission" date="2011-01" db="EMBL/GenBank/DDBJ databases">
        <authorList>
            <person name="Lang B.F."/>
            <person name="Burger G.B."/>
        </authorList>
    </citation>
    <scope>NUCLEOTIDE SEQUENCE</scope>
    <source>
        <strain evidence="10">UTEX 64</strain>
    </source>
</reference>
<dbReference type="GO" id="GO:0005739">
    <property type="term" value="C:mitochondrion"/>
    <property type="evidence" value="ECO:0007669"/>
    <property type="project" value="GOC"/>
</dbReference>
<dbReference type="GO" id="GO:0046872">
    <property type="term" value="F:metal ion binding"/>
    <property type="evidence" value="ECO:0007669"/>
    <property type="project" value="UniProtKB-KW"/>
</dbReference>
<dbReference type="RefSeq" id="YP_004222759.1">
    <property type="nucleotide sequence ID" value="NC_015117.1"/>
</dbReference>
<dbReference type="Gene3D" id="1.20.1300.10">
    <property type="entry name" value="Fumarate reductase/succinate dehydrogenase, transmembrane subunit"/>
    <property type="match status" value="1"/>
</dbReference>
<dbReference type="InterPro" id="IPR034804">
    <property type="entry name" value="SQR/QFR_C/D"/>
</dbReference>
<dbReference type="InterPro" id="IPR000701">
    <property type="entry name" value="SuccDH_FuR_B_TM-su"/>
</dbReference>
<dbReference type="PIRSF" id="PIRSF000178">
    <property type="entry name" value="SDH_cyt_b560"/>
    <property type="match status" value="1"/>
</dbReference>
<dbReference type="GO" id="GO:0008177">
    <property type="term" value="F:succinate dehydrogenase (quinone) activity"/>
    <property type="evidence" value="ECO:0007669"/>
    <property type="project" value="UniProtKB-EC"/>
</dbReference>
<dbReference type="InterPro" id="IPR018495">
    <property type="entry name" value="Succ_DH_cyt_bsu_CS"/>
</dbReference>
<evidence type="ECO:0000256" key="2">
    <source>
        <dbReference type="ARBA" id="ARBA00022617"/>
    </source>
</evidence>
<comment type="subcellular location">
    <subcellularLocation>
        <location evidence="1">Membrane</location>
        <topology evidence="1">Multi-pass membrane protein</topology>
    </subcellularLocation>
</comment>
<keyword evidence="4 8" id="KW-0479">Metal-binding</keyword>
<evidence type="ECO:0000256" key="1">
    <source>
        <dbReference type="ARBA" id="ARBA00004141"/>
    </source>
</evidence>